<protein>
    <submittedName>
        <fullName evidence="1">Uncharacterized protein</fullName>
    </submittedName>
</protein>
<reference evidence="2" key="1">
    <citation type="journal article" date="2022" name="Mol. Ecol. Resour.">
        <title>The genomes of chicory, endive, great burdock and yacon provide insights into Asteraceae palaeo-polyploidization history and plant inulin production.</title>
        <authorList>
            <person name="Fan W."/>
            <person name="Wang S."/>
            <person name="Wang H."/>
            <person name="Wang A."/>
            <person name="Jiang F."/>
            <person name="Liu H."/>
            <person name="Zhao H."/>
            <person name="Xu D."/>
            <person name="Zhang Y."/>
        </authorList>
    </citation>
    <scope>NUCLEOTIDE SEQUENCE [LARGE SCALE GENOMIC DNA]</scope>
    <source>
        <strain evidence="2">cv. Niubang</strain>
    </source>
</reference>
<organism evidence="1 2">
    <name type="scientific">Arctium lappa</name>
    <name type="common">Greater burdock</name>
    <name type="synonym">Lappa major</name>
    <dbReference type="NCBI Taxonomy" id="4217"/>
    <lineage>
        <taxon>Eukaryota</taxon>
        <taxon>Viridiplantae</taxon>
        <taxon>Streptophyta</taxon>
        <taxon>Embryophyta</taxon>
        <taxon>Tracheophyta</taxon>
        <taxon>Spermatophyta</taxon>
        <taxon>Magnoliopsida</taxon>
        <taxon>eudicotyledons</taxon>
        <taxon>Gunneridae</taxon>
        <taxon>Pentapetalae</taxon>
        <taxon>asterids</taxon>
        <taxon>campanulids</taxon>
        <taxon>Asterales</taxon>
        <taxon>Asteraceae</taxon>
        <taxon>Carduoideae</taxon>
        <taxon>Cardueae</taxon>
        <taxon>Arctiinae</taxon>
        <taxon>Arctium</taxon>
    </lineage>
</organism>
<dbReference type="Proteomes" id="UP001055879">
    <property type="component" value="Linkage Group LG04"/>
</dbReference>
<reference evidence="1 2" key="2">
    <citation type="journal article" date="2022" name="Mol. Ecol. Resour.">
        <title>The genomes of chicory, endive, great burdock and yacon provide insights into Asteraceae paleo-polyploidization history and plant inulin production.</title>
        <authorList>
            <person name="Fan W."/>
            <person name="Wang S."/>
            <person name="Wang H."/>
            <person name="Wang A."/>
            <person name="Jiang F."/>
            <person name="Liu H."/>
            <person name="Zhao H."/>
            <person name="Xu D."/>
            <person name="Zhang Y."/>
        </authorList>
    </citation>
    <scope>NUCLEOTIDE SEQUENCE [LARGE SCALE GENOMIC DNA]</scope>
    <source>
        <strain evidence="2">cv. Niubang</strain>
    </source>
</reference>
<accession>A0ACB9CL07</accession>
<keyword evidence="2" id="KW-1185">Reference proteome</keyword>
<name>A0ACB9CL07_ARCLA</name>
<proteinExistence type="predicted"/>
<gene>
    <name evidence="1" type="ORF">L6452_14426</name>
</gene>
<comment type="caution">
    <text evidence="1">The sequence shown here is derived from an EMBL/GenBank/DDBJ whole genome shotgun (WGS) entry which is preliminary data.</text>
</comment>
<evidence type="ECO:0000313" key="2">
    <source>
        <dbReference type="Proteomes" id="UP001055879"/>
    </source>
</evidence>
<sequence length="630" mass="67661">MNNSGKRPSFSDREVDDQQQSSDDSSPVSNGTDEVSSTAVSGDYLTRRNGNDIGLAARLTDLFVGDGDRDSDLLMQRNTQEGTVVQWLQALDMQVMGACRADERLKPLLKLNVSSVAEDRLLSHLSQHFEPSEVGLLARCLCIPLVSVRVGKINKQGTLLIPTSARGNLVLSLLPTSDLRISFLADDGYAERLSILRNISDCSSVVIEGIPADTSGRSFAIRVPSRDPFYFWCSEKSRLLGNELLEKMRNLLDRKPSLAELTGISDSRLKRFVDHLRTYLVGSIPLDNNTILVSTTPASNTNAAEVAQNSQSPSLASKPSRVRSCSLSPRPSSFKEGPPRTLASLRNVVRDKLRRKSSEKPQPVPSLSTGELSTLNNYEKGKLLEPSTTPEICLFPSLSGLEPGKAVDMPSLSAAPQIPPIAASSLFSPYYCWCPPVVSTLQYTVAPLHTTSTAESFTLPPFSALLAGSAPRSSSPIPNLSEIPPFLPLSMPSSQQIPMFTPLMCDPIVHVPVIDICSSGQAYLVSASPAMSVSIPPLVQESDSEKSARDTLRLLISGSSQFPSVLANTDAGGGSRGFYGGTTDVNAIANSIAAMGLVPPGVMRRCIDQGDLVDLLKEPDEDDSGEGSTE</sequence>
<evidence type="ECO:0000313" key="1">
    <source>
        <dbReference type="EMBL" id="KAI3734944.1"/>
    </source>
</evidence>
<dbReference type="EMBL" id="CM042050">
    <property type="protein sequence ID" value="KAI3734944.1"/>
    <property type="molecule type" value="Genomic_DNA"/>
</dbReference>